<keyword evidence="1" id="KW-0732">Signal</keyword>
<accession>A0A6A6JNZ5</accession>
<feature type="chain" id="PRO_5025507176" description="Secreted protein" evidence="1">
    <location>
        <begin position="34"/>
        <end position="128"/>
    </location>
</feature>
<dbReference type="EMBL" id="ML986488">
    <property type="protein sequence ID" value="KAF2278370.1"/>
    <property type="molecule type" value="Genomic_DNA"/>
</dbReference>
<gene>
    <name evidence="2" type="ORF">EI97DRAFT_251494</name>
</gene>
<evidence type="ECO:0000313" key="3">
    <source>
        <dbReference type="Proteomes" id="UP000800097"/>
    </source>
</evidence>
<evidence type="ECO:0000256" key="1">
    <source>
        <dbReference type="SAM" id="SignalP"/>
    </source>
</evidence>
<dbReference type="RefSeq" id="XP_033655909.1">
    <property type="nucleotide sequence ID" value="XM_033794151.1"/>
</dbReference>
<dbReference type="Proteomes" id="UP000800097">
    <property type="component" value="Unassembled WGS sequence"/>
</dbReference>
<feature type="signal peptide" evidence="1">
    <location>
        <begin position="1"/>
        <end position="33"/>
    </location>
</feature>
<organism evidence="2 3">
    <name type="scientific">Westerdykella ornata</name>
    <dbReference type="NCBI Taxonomy" id="318751"/>
    <lineage>
        <taxon>Eukaryota</taxon>
        <taxon>Fungi</taxon>
        <taxon>Dikarya</taxon>
        <taxon>Ascomycota</taxon>
        <taxon>Pezizomycotina</taxon>
        <taxon>Dothideomycetes</taxon>
        <taxon>Pleosporomycetidae</taxon>
        <taxon>Pleosporales</taxon>
        <taxon>Sporormiaceae</taxon>
        <taxon>Westerdykella</taxon>
    </lineage>
</organism>
<evidence type="ECO:0008006" key="4">
    <source>
        <dbReference type="Google" id="ProtNLM"/>
    </source>
</evidence>
<name>A0A6A6JNZ5_WESOR</name>
<dbReference type="AlphaFoldDB" id="A0A6A6JNZ5"/>
<dbReference type="GeneID" id="54547326"/>
<evidence type="ECO:0000313" key="2">
    <source>
        <dbReference type="EMBL" id="KAF2278370.1"/>
    </source>
</evidence>
<protein>
    <recommendedName>
        <fullName evidence="4">Secreted protein</fullName>
    </recommendedName>
</protein>
<proteinExistence type="predicted"/>
<keyword evidence="3" id="KW-1185">Reference proteome</keyword>
<reference evidence="2" key="1">
    <citation type="journal article" date="2020" name="Stud. Mycol.">
        <title>101 Dothideomycetes genomes: a test case for predicting lifestyles and emergence of pathogens.</title>
        <authorList>
            <person name="Haridas S."/>
            <person name="Albert R."/>
            <person name="Binder M."/>
            <person name="Bloem J."/>
            <person name="Labutti K."/>
            <person name="Salamov A."/>
            <person name="Andreopoulos B."/>
            <person name="Baker S."/>
            <person name="Barry K."/>
            <person name="Bills G."/>
            <person name="Bluhm B."/>
            <person name="Cannon C."/>
            <person name="Castanera R."/>
            <person name="Culley D."/>
            <person name="Daum C."/>
            <person name="Ezra D."/>
            <person name="Gonzalez J."/>
            <person name="Henrissat B."/>
            <person name="Kuo A."/>
            <person name="Liang C."/>
            <person name="Lipzen A."/>
            <person name="Lutzoni F."/>
            <person name="Magnuson J."/>
            <person name="Mondo S."/>
            <person name="Nolan M."/>
            <person name="Ohm R."/>
            <person name="Pangilinan J."/>
            <person name="Park H.-J."/>
            <person name="Ramirez L."/>
            <person name="Alfaro M."/>
            <person name="Sun H."/>
            <person name="Tritt A."/>
            <person name="Yoshinaga Y."/>
            <person name="Zwiers L.-H."/>
            <person name="Turgeon B."/>
            <person name="Goodwin S."/>
            <person name="Spatafora J."/>
            <person name="Crous P."/>
            <person name="Grigoriev I."/>
        </authorList>
    </citation>
    <scope>NUCLEOTIDE SEQUENCE</scope>
    <source>
        <strain evidence="2">CBS 379.55</strain>
    </source>
</reference>
<sequence>MHTGFSDMPRSSSMPVWLCPGALVSVFSRVCAAATALSSAAGRTSDLKHIQPFPRPSTDILRNNDSASPHQGTWGIWLRQFKICIHRHRDWSPGNTYLRHVTFIASQLLLNLVTANCRSETAANPILL</sequence>